<keyword evidence="1" id="KW-0175">Coiled coil</keyword>
<accession>A0A0K0ENA0</accession>
<organism evidence="3">
    <name type="scientific">Strongyloides stercoralis</name>
    <name type="common">Threadworm</name>
    <dbReference type="NCBI Taxonomy" id="6248"/>
    <lineage>
        <taxon>Eukaryota</taxon>
        <taxon>Metazoa</taxon>
        <taxon>Ecdysozoa</taxon>
        <taxon>Nematoda</taxon>
        <taxon>Chromadorea</taxon>
        <taxon>Rhabditida</taxon>
        <taxon>Tylenchina</taxon>
        <taxon>Panagrolaimomorpha</taxon>
        <taxon>Strongyloidoidea</taxon>
        <taxon>Strongyloididae</taxon>
        <taxon>Strongyloides</taxon>
    </lineage>
</organism>
<dbReference type="Proteomes" id="UP000035681">
    <property type="component" value="Unplaced"/>
</dbReference>
<sequence length="341" mass="40779">MEKSKIKLNDNVCSEVNVDLDPYGILREFLIFPDDEELKNEVENRNGEIIDKINNSEDSKKPDLDDIILSLTESNDQTDISEKESFDKEQQTKVIKQNNFYNLNTPSLIDKDCEDFMNAKWKAETRRRVASKMSSKDQLIKDEEAWNEDLSELYDLLEEEAEKKIKVSYNLSKNIHSEEEERAMKRSKYIRRNLTKKQIKLSCEHFLLDVINKSFNDYVIGHKVKYDDLLIKYYRYDNRMFAIKNTLKNHDYFKKIITLIYNTRLIYGKLIPITRLNNFVKNFVHSTCPYFIIDKVKKIARHYVRNYSWMYKDYSKVKKTINIDNENENENENERITDSDE</sequence>
<reference evidence="3" key="1">
    <citation type="submission" date="2015-08" db="UniProtKB">
        <authorList>
            <consortium name="WormBaseParasite"/>
        </authorList>
    </citation>
    <scope>IDENTIFICATION</scope>
</reference>
<evidence type="ECO:0000256" key="1">
    <source>
        <dbReference type="SAM" id="Coils"/>
    </source>
</evidence>
<proteinExistence type="predicted"/>
<keyword evidence="2" id="KW-1185">Reference proteome</keyword>
<name>A0A0K0ENA0_STRER</name>
<protein>
    <submittedName>
        <fullName evidence="3">PRESAN domain-containing protein</fullName>
    </submittedName>
</protein>
<dbReference type="WBParaSite" id="TCONS_00012975.p1">
    <property type="protein sequence ID" value="TCONS_00012975.p1"/>
    <property type="gene ID" value="XLOC_008762"/>
</dbReference>
<feature type="coiled-coil region" evidence="1">
    <location>
        <begin position="140"/>
        <end position="167"/>
    </location>
</feature>
<evidence type="ECO:0000313" key="3">
    <source>
        <dbReference type="WBParaSite" id="SSTP_0001093800.1"/>
    </source>
</evidence>
<evidence type="ECO:0000313" key="2">
    <source>
        <dbReference type="Proteomes" id="UP000035681"/>
    </source>
</evidence>
<dbReference type="WBParaSite" id="SSTP_0001093800.1">
    <property type="protein sequence ID" value="SSTP_0001093800.1"/>
    <property type="gene ID" value="SSTP_0001093800"/>
</dbReference>
<dbReference type="AlphaFoldDB" id="A0A0K0ENA0"/>